<evidence type="ECO:0000256" key="1">
    <source>
        <dbReference type="ARBA" id="ARBA00004651"/>
    </source>
</evidence>
<reference evidence="8" key="1">
    <citation type="submission" date="2020-05" db="EMBL/GenBank/DDBJ databases">
        <authorList>
            <person name="Chiriac C."/>
            <person name="Salcher M."/>
            <person name="Ghai R."/>
            <person name="Kavagutti S V."/>
        </authorList>
    </citation>
    <scope>NUCLEOTIDE SEQUENCE</scope>
</reference>
<dbReference type="AlphaFoldDB" id="A0A6J7R7T9"/>
<gene>
    <name evidence="8" type="ORF">UFOPK3992_01925</name>
</gene>
<evidence type="ECO:0000256" key="4">
    <source>
        <dbReference type="ARBA" id="ARBA00022989"/>
    </source>
</evidence>
<accession>A0A6J7R7T9</accession>
<keyword evidence="5 6" id="KW-0472">Membrane</keyword>
<keyword evidence="2" id="KW-1003">Cell membrane</keyword>
<evidence type="ECO:0000256" key="2">
    <source>
        <dbReference type="ARBA" id="ARBA00022475"/>
    </source>
</evidence>
<keyword evidence="4 6" id="KW-1133">Transmembrane helix</keyword>
<feature type="transmembrane region" description="Helical" evidence="6">
    <location>
        <begin position="6"/>
        <end position="28"/>
    </location>
</feature>
<feature type="transmembrane region" description="Helical" evidence="6">
    <location>
        <begin position="40"/>
        <end position="59"/>
    </location>
</feature>
<organism evidence="8">
    <name type="scientific">freshwater metagenome</name>
    <dbReference type="NCBI Taxonomy" id="449393"/>
    <lineage>
        <taxon>unclassified sequences</taxon>
        <taxon>metagenomes</taxon>
        <taxon>ecological metagenomes</taxon>
    </lineage>
</organism>
<evidence type="ECO:0000256" key="6">
    <source>
        <dbReference type="SAM" id="Phobius"/>
    </source>
</evidence>
<evidence type="ECO:0000256" key="3">
    <source>
        <dbReference type="ARBA" id="ARBA00022692"/>
    </source>
</evidence>
<dbReference type="EMBL" id="CAFBOZ010000347">
    <property type="protein sequence ID" value="CAB5024849.1"/>
    <property type="molecule type" value="Genomic_DNA"/>
</dbReference>
<comment type="subcellular location">
    <subcellularLocation>
        <location evidence="1">Cell membrane</location>
        <topology evidence="1">Multi-pass membrane protein</topology>
    </subcellularLocation>
</comment>
<keyword evidence="3 6" id="KW-0812">Transmembrane</keyword>
<dbReference type="InterPro" id="IPR027379">
    <property type="entry name" value="CLS_N"/>
</dbReference>
<dbReference type="GO" id="GO:0005886">
    <property type="term" value="C:plasma membrane"/>
    <property type="evidence" value="ECO:0007669"/>
    <property type="project" value="UniProtKB-SubCell"/>
</dbReference>
<evidence type="ECO:0000256" key="5">
    <source>
        <dbReference type="ARBA" id="ARBA00023136"/>
    </source>
</evidence>
<evidence type="ECO:0000313" key="8">
    <source>
        <dbReference type="EMBL" id="CAB5024849.1"/>
    </source>
</evidence>
<evidence type="ECO:0000259" key="7">
    <source>
        <dbReference type="Pfam" id="PF13396"/>
    </source>
</evidence>
<name>A0A6J7R7T9_9ZZZZ</name>
<dbReference type="Pfam" id="PF13396">
    <property type="entry name" value="PLDc_N"/>
    <property type="match status" value="1"/>
</dbReference>
<protein>
    <submittedName>
        <fullName evidence="8">Unannotated protein</fullName>
    </submittedName>
</protein>
<sequence length="65" mass="6971">MSDKQRTLVVVGGAVEVVLTTIALVDLARRPAGQVRGSKVAWALASFVQPVGPIAYLVWGRRPWG</sequence>
<proteinExistence type="predicted"/>
<feature type="domain" description="Cardiolipin synthase N-terminal" evidence="7">
    <location>
        <begin position="18"/>
        <end position="61"/>
    </location>
</feature>